<dbReference type="Gene3D" id="1.20.120.330">
    <property type="entry name" value="Nucleotidyltransferases domain 2"/>
    <property type="match status" value="1"/>
</dbReference>
<gene>
    <name evidence="1" type="ORF">C5Y98_00395</name>
</gene>
<comment type="caution">
    <text evidence="1">The sequence shown here is derived from an EMBL/GenBank/DDBJ whole genome shotgun (WGS) entry which is preliminary data.</text>
</comment>
<dbReference type="AlphaFoldDB" id="A0A2S8GG08"/>
<dbReference type="EMBL" id="PUIB01000001">
    <property type="protein sequence ID" value="PQO43406.1"/>
    <property type="molecule type" value="Genomic_DNA"/>
</dbReference>
<dbReference type="RefSeq" id="WP_105350491.1">
    <property type="nucleotide sequence ID" value="NZ_PUIB01000001.1"/>
</dbReference>
<dbReference type="Proteomes" id="UP000239388">
    <property type="component" value="Unassembled WGS sequence"/>
</dbReference>
<reference evidence="1 2" key="1">
    <citation type="submission" date="2018-02" db="EMBL/GenBank/DDBJ databases">
        <title>Comparative genomes isolates from brazilian mangrove.</title>
        <authorList>
            <person name="Araujo J.E."/>
            <person name="Taketani R.G."/>
            <person name="Silva M.C.P."/>
            <person name="Loureco M.V."/>
            <person name="Andreote F.D."/>
        </authorList>
    </citation>
    <scope>NUCLEOTIDE SEQUENCE [LARGE SCALE GENOMIC DNA]</scope>
    <source>
        <strain evidence="1 2">NAP PRIS-MGV</strain>
    </source>
</reference>
<evidence type="ECO:0000313" key="2">
    <source>
        <dbReference type="Proteomes" id="UP000239388"/>
    </source>
</evidence>
<keyword evidence="1" id="KW-0238">DNA-binding</keyword>
<dbReference type="GO" id="GO:0003677">
    <property type="term" value="F:DNA binding"/>
    <property type="evidence" value="ECO:0007669"/>
    <property type="project" value="UniProtKB-KW"/>
</dbReference>
<dbReference type="OrthoDB" id="1493607at2"/>
<organism evidence="1 2">
    <name type="scientific">Blastopirellula marina</name>
    <dbReference type="NCBI Taxonomy" id="124"/>
    <lineage>
        <taxon>Bacteria</taxon>
        <taxon>Pseudomonadati</taxon>
        <taxon>Planctomycetota</taxon>
        <taxon>Planctomycetia</taxon>
        <taxon>Pirellulales</taxon>
        <taxon>Pirellulaceae</taxon>
        <taxon>Blastopirellula</taxon>
    </lineage>
</organism>
<name>A0A2S8GG08_9BACT</name>
<proteinExistence type="predicted"/>
<evidence type="ECO:0000313" key="1">
    <source>
        <dbReference type="EMBL" id="PQO43406.1"/>
    </source>
</evidence>
<accession>A0A2S8GG08</accession>
<protein>
    <submittedName>
        <fullName evidence="1">DNA-binding protein</fullName>
    </submittedName>
</protein>
<sequence length="138" mass="15590">MNRSQFQALAEERLLDSEALLHAGQWSGAYYLSGYAVECGLKACIAKLTLEHDFPRERAFIEKCYSHDLEKLVGAAGLTKARADDMDANSVLGNNWLVAKDWNEQARYQVWSETQAKKLVDAVTDSKNGVLIWVKTHW</sequence>